<feature type="compositionally biased region" description="Low complexity" evidence="1">
    <location>
        <begin position="217"/>
        <end position="236"/>
    </location>
</feature>
<organism evidence="3 4">
    <name type="scientific">Panagrolaimus superbus</name>
    <dbReference type="NCBI Taxonomy" id="310955"/>
    <lineage>
        <taxon>Eukaryota</taxon>
        <taxon>Metazoa</taxon>
        <taxon>Ecdysozoa</taxon>
        <taxon>Nematoda</taxon>
        <taxon>Chromadorea</taxon>
        <taxon>Rhabditida</taxon>
        <taxon>Tylenchina</taxon>
        <taxon>Panagrolaimomorpha</taxon>
        <taxon>Panagrolaimoidea</taxon>
        <taxon>Panagrolaimidae</taxon>
        <taxon>Panagrolaimus</taxon>
    </lineage>
</organism>
<evidence type="ECO:0000256" key="2">
    <source>
        <dbReference type="SAM" id="Phobius"/>
    </source>
</evidence>
<proteinExistence type="predicted"/>
<evidence type="ECO:0000256" key="1">
    <source>
        <dbReference type="SAM" id="MobiDB-lite"/>
    </source>
</evidence>
<name>A0A914Y0T0_9BILA</name>
<feature type="transmembrane region" description="Helical" evidence="2">
    <location>
        <begin position="258"/>
        <end position="280"/>
    </location>
</feature>
<keyword evidence="3" id="KW-1185">Reference proteome</keyword>
<keyword evidence="2" id="KW-0472">Membrane</keyword>
<dbReference type="WBParaSite" id="PSU_v2.g13816.t1">
    <property type="protein sequence ID" value="PSU_v2.g13816.t1"/>
    <property type="gene ID" value="PSU_v2.g13816"/>
</dbReference>
<feature type="region of interest" description="Disordered" evidence="1">
    <location>
        <begin position="199"/>
        <end position="239"/>
    </location>
</feature>
<evidence type="ECO:0000313" key="4">
    <source>
        <dbReference type="WBParaSite" id="PSU_v2.g13816.t1"/>
    </source>
</evidence>
<sequence length="305" mass="34131">MEIDESTVNEIKIQLAEMKAALKQLLISDVEKMRIADLEGFIMERKQIWDNLMKRKSSLKALAEQPGNRYNNGELVTLLNIVDQSLYTIGDSTLQLQESMTKFHSMGNLAESLETLKGKLGTNEVIGSKKAEGIKMELELCQERMDALETVCNGLTTQLGDLAALNGNRKPGKQAKFWKELNQYKNNLKQLKEKFAKAPIKPPSPQQIRKRKTKEISTNTSTVSTTSISTTTTTPSHRATPIESFPRRIVQTFNDSRALQFLLGATALLLLGLVLISCFVDDTPQNNWRKMFGPQLDYVNGAPPS</sequence>
<protein>
    <submittedName>
        <fullName evidence="4">Uncharacterized protein</fullName>
    </submittedName>
</protein>
<dbReference type="Proteomes" id="UP000887577">
    <property type="component" value="Unplaced"/>
</dbReference>
<accession>A0A914Y0T0</accession>
<reference evidence="4" key="1">
    <citation type="submission" date="2022-11" db="UniProtKB">
        <authorList>
            <consortium name="WormBaseParasite"/>
        </authorList>
    </citation>
    <scope>IDENTIFICATION</scope>
</reference>
<keyword evidence="2" id="KW-0812">Transmembrane</keyword>
<evidence type="ECO:0000313" key="3">
    <source>
        <dbReference type="Proteomes" id="UP000887577"/>
    </source>
</evidence>
<keyword evidence="2" id="KW-1133">Transmembrane helix</keyword>
<dbReference type="AlphaFoldDB" id="A0A914Y0T0"/>